<dbReference type="EMBL" id="JABEZY010000006">
    <property type="protein sequence ID" value="MBA0739483.1"/>
    <property type="molecule type" value="Genomic_DNA"/>
</dbReference>
<feature type="non-terminal residue" evidence="1">
    <location>
        <position position="31"/>
    </location>
</feature>
<comment type="caution">
    <text evidence="1">The sequence shown here is derived from an EMBL/GenBank/DDBJ whole genome shotgun (WGS) entry which is preliminary data.</text>
</comment>
<reference evidence="1 2" key="1">
    <citation type="journal article" date="2019" name="Genome Biol. Evol.">
        <title>Insights into the evolution of the New World diploid cottons (Gossypium, subgenus Houzingenia) based on genome sequencing.</title>
        <authorList>
            <person name="Grover C.E."/>
            <person name="Arick M.A. 2nd"/>
            <person name="Thrash A."/>
            <person name="Conover J.L."/>
            <person name="Sanders W.S."/>
            <person name="Peterson D.G."/>
            <person name="Frelichowski J.E."/>
            <person name="Scheffler J.A."/>
            <person name="Scheffler B.E."/>
            <person name="Wendel J.F."/>
        </authorList>
    </citation>
    <scope>NUCLEOTIDE SEQUENCE [LARGE SCALE GENOMIC DNA]</scope>
    <source>
        <strain evidence="1">5</strain>
        <tissue evidence="1">Leaf</tissue>
    </source>
</reference>
<organism evidence="1 2">
    <name type="scientific">Gossypium gossypioides</name>
    <name type="common">Mexican cotton</name>
    <name type="synonym">Selera gossypioides</name>
    <dbReference type="NCBI Taxonomy" id="34282"/>
    <lineage>
        <taxon>Eukaryota</taxon>
        <taxon>Viridiplantae</taxon>
        <taxon>Streptophyta</taxon>
        <taxon>Embryophyta</taxon>
        <taxon>Tracheophyta</taxon>
        <taxon>Spermatophyta</taxon>
        <taxon>Magnoliopsida</taxon>
        <taxon>eudicotyledons</taxon>
        <taxon>Gunneridae</taxon>
        <taxon>Pentapetalae</taxon>
        <taxon>rosids</taxon>
        <taxon>malvids</taxon>
        <taxon>Malvales</taxon>
        <taxon>Malvaceae</taxon>
        <taxon>Malvoideae</taxon>
        <taxon>Gossypium</taxon>
    </lineage>
</organism>
<evidence type="ECO:0000313" key="1">
    <source>
        <dbReference type="EMBL" id="MBA0739483.1"/>
    </source>
</evidence>
<sequence>MCQSIELTLVLEILFCNNELKRERILKKKKK</sequence>
<accession>A0A7J9BTH8</accession>
<proteinExistence type="predicted"/>
<gene>
    <name evidence="1" type="ORF">Gogos_012750</name>
</gene>
<name>A0A7J9BTH8_GOSGO</name>
<evidence type="ECO:0000313" key="2">
    <source>
        <dbReference type="Proteomes" id="UP000593579"/>
    </source>
</evidence>
<keyword evidence="2" id="KW-1185">Reference proteome</keyword>
<protein>
    <submittedName>
        <fullName evidence="1">Uncharacterized protein</fullName>
    </submittedName>
</protein>
<dbReference type="Proteomes" id="UP000593579">
    <property type="component" value="Unassembled WGS sequence"/>
</dbReference>
<dbReference type="AlphaFoldDB" id="A0A7J9BTH8"/>